<dbReference type="InterPro" id="IPR023198">
    <property type="entry name" value="PGP-like_dom2"/>
</dbReference>
<dbReference type="SFLD" id="SFLDG01129">
    <property type="entry name" value="C1.5:_HAD__Beta-PGM__Phosphata"/>
    <property type="match status" value="1"/>
</dbReference>
<dbReference type="Proteomes" id="UP000027997">
    <property type="component" value="Unassembled WGS sequence"/>
</dbReference>
<evidence type="ECO:0000256" key="3">
    <source>
        <dbReference type="ARBA" id="ARBA00022723"/>
    </source>
</evidence>
<evidence type="ECO:0000313" key="5">
    <source>
        <dbReference type="EMBL" id="KEI69562.1"/>
    </source>
</evidence>
<dbReference type="eggNOG" id="COG0637">
    <property type="taxonomic scope" value="Bacteria"/>
</dbReference>
<keyword evidence="6" id="KW-1185">Reference proteome</keyword>
<dbReference type="CDD" id="cd07526">
    <property type="entry name" value="HAD_BPGM_like"/>
    <property type="match status" value="1"/>
</dbReference>
<evidence type="ECO:0000256" key="2">
    <source>
        <dbReference type="ARBA" id="ARBA00006171"/>
    </source>
</evidence>
<dbReference type="Gene3D" id="3.40.50.1000">
    <property type="entry name" value="HAD superfamily/HAD-like"/>
    <property type="match status" value="1"/>
</dbReference>
<dbReference type="GO" id="GO:0046872">
    <property type="term" value="F:metal ion binding"/>
    <property type="evidence" value="ECO:0007669"/>
    <property type="project" value="UniProtKB-KW"/>
</dbReference>
<keyword evidence="3" id="KW-0479">Metal-binding</keyword>
<dbReference type="NCBIfam" id="NF007854">
    <property type="entry name" value="PRK10563.1"/>
    <property type="match status" value="1"/>
</dbReference>
<dbReference type="InterPro" id="IPR051600">
    <property type="entry name" value="Beta-PGM-like"/>
</dbReference>
<dbReference type="InterPro" id="IPR036412">
    <property type="entry name" value="HAD-like_sf"/>
</dbReference>
<sequence>MTPKTIECVIFDCDGTLVDSEILCNQGLVNVFTRYRALITLEECLTKYKGGKMVEILTAICGDHHLSLNLAELEKEYREELRQLFDKYLTPVNGVPLMLEKIQMPICVASNGPASKMEHTLGLTGLLPRFEGKLFSAFDANCWKPDPGLLAYAAKGMGVNLGKCVLVEDSVPGVMAGINAGIPVFHYCRDEHSEPVNHPLVTRFANMEALPSLLLQAD</sequence>
<name>A0A081K5Y6_9GAMM</name>
<accession>A0A081K5Y6</accession>
<dbReference type="SFLD" id="SFLDS00003">
    <property type="entry name" value="Haloacid_Dehalogenase"/>
    <property type="match status" value="1"/>
</dbReference>
<dbReference type="SUPFAM" id="SSF56784">
    <property type="entry name" value="HAD-like"/>
    <property type="match status" value="1"/>
</dbReference>
<comment type="similarity">
    <text evidence="2">Belongs to the HAD-like hydrolase superfamily. CbbY/CbbZ/Gph/YieH family.</text>
</comment>
<dbReference type="PANTHER" id="PTHR46193:SF10">
    <property type="entry name" value="6-PHOSPHOGLUCONATE PHOSPHATASE"/>
    <property type="match status" value="1"/>
</dbReference>
<evidence type="ECO:0000256" key="1">
    <source>
        <dbReference type="ARBA" id="ARBA00001946"/>
    </source>
</evidence>
<dbReference type="GO" id="GO:0003824">
    <property type="term" value="F:catalytic activity"/>
    <property type="evidence" value="ECO:0007669"/>
    <property type="project" value="UniProtKB-ARBA"/>
</dbReference>
<gene>
    <name evidence="5" type="ORF">GV64_01340</name>
</gene>
<organism evidence="5 6">
    <name type="scientific">Endozoicomonas elysicola</name>
    <dbReference type="NCBI Taxonomy" id="305900"/>
    <lineage>
        <taxon>Bacteria</taxon>
        <taxon>Pseudomonadati</taxon>
        <taxon>Pseudomonadota</taxon>
        <taxon>Gammaproteobacteria</taxon>
        <taxon>Oceanospirillales</taxon>
        <taxon>Endozoicomonadaceae</taxon>
        <taxon>Endozoicomonas</taxon>
    </lineage>
</organism>
<dbReference type="STRING" id="305900.GV64_01340"/>
<dbReference type="InterPro" id="IPR006439">
    <property type="entry name" value="HAD-SF_hydro_IA"/>
</dbReference>
<dbReference type="AlphaFoldDB" id="A0A081K5Y6"/>
<dbReference type="PANTHER" id="PTHR46193">
    <property type="entry name" value="6-PHOSPHOGLUCONATE PHOSPHATASE"/>
    <property type="match status" value="1"/>
</dbReference>
<proteinExistence type="inferred from homology"/>
<dbReference type="NCBIfam" id="TIGR01509">
    <property type="entry name" value="HAD-SF-IA-v3"/>
    <property type="match status" value="1"/>
</dbReference>
<comment type="caution">
    <text evidence="5">The sequence shown here is derived from an EMBL/GenBank/DDBJ whole genome shotgun (WGS) entry which is preliminary data.</text>
</comment>
<dbReference type="InterPro" id="IPR023214">
    <property type="entry name" value="HAD_sf"/>
</dbReference>
<dbReference type="Gene3D" id="1.10.150.240">
    <property type="entry name" value="Putative phosphatase, domain 2"/>
    <property type="match status" value="1"/>
</dbReference>
<comment type="cofactor">
    <cofactor evidence="1">
        <name>Mg(2+)</name>
        <dbReference type="ChEBI" id="CHEBI:18420"/>
    </cofactor>
</comment>
<dbReference type="Pfam" id="PF00702">
    <property type="entry name" value="Hydrolase"/>
    <property type="match status" value="1"/>
</dbReference>
<dbReference type="EMBL" id="JOJP01000001">
    <property type="protein sequence ID" value="KEI69562.1"/>
    <property type="molecule type" value="Genomic_DNA"/>
</dbReference>
<keyword evidence="4" id="KW-0460">Magnesium</keyword>
<evidence type="ECO:0000256" key="4">
    <source>
        <dbReference type="ARBA" id="ARBA00022842"/>
    </source>
</evidence>
<evidence type="ECO:0000313" key="6">
    <source>
        <dbReference type="Proteomes" id="UP000027997"/>
    </source>
</evidence>
<reference evidence="5 6" key="1">
    <citation type="submission" date="2014-06" db="EMBL/GenBank/DDBJ databases">
        <title>Whole Genome Sequences of Three Symbiotic Endozoicomonas Bacteria.</title>
        <authorList>
            <person name="Neave M.J."/>
            <person name="Apprill A."/>
            <person name="Voolstra C.R."/>
        </authorList>
    </citation>
    <scope>NUCLEOTIDE SEQUENCE [LARGE SCALE GENOMIC DNA]</scope>
    <source>
        <strain evidence="5 6">DSM 22380</strain>
    </source>
</reference>
<dbReference type="RefSeq" id="WP_020582004.1">
    <property type="nucleotide sequence ID" value="NZ_JOJP01000001.1"/>
</dbReference>
<protein>
    <submittedName>
        <fullName evidence="5">Phosphatase</fullName>
    </submittedName>
</protein>